<proteinExistence type="predicted"/>
<dbReference type="Pfam" id="PF13026">
    <property type="entry name" value="DUF3887"/>
    <property type="match status" value="1"/>
</dbReference>
<dbReference type="Proteomes" id="UP000555828">
    <property type="component" value="Unassembled WGS sequence"/>
</dbReference>
<dbReference type="PANTHER" id="PTHR43265">
    <property type="entry name" value="ESTERASE ESTD"/>
    <property type="match status" value="1"/>
</dbReference>
<accession>A0A841GRA9</accession>
<dbReference type="InterPro" id="IPR022742">
    <property type="entry name" value="Hydrolase_4"/>
</dbReference>
<feature type="domain" description="DUF3887" evidence="2">
    <location>
        <begin position="24"/>
        <end position="113"/>
    </location>
</feature>
<evidence type="ECO:0000259" key="2">
    <source>
        <dbReference type="Pfam" id="PF13026"/>
    </source>
</evidence>
<comment type="caution">
    <text evidence="3">The sequence shown here is derived from an EMBL/GenBank/DDBJ whole genome shotgun (WGS) entry which is preliminary data.</text>
</comment>
<dbReference type="InterPro" id="IPR053145">
    <property type="entry name" value="AB_hydrolase_Est10"/>
</dbReference>
<keyword evidence="4" id="KW-1185">Reference proteome</keyword>
<protein>
    <submittedName>
        <fullName evidence="3">Uncharacterized protein</fullName>
    </submittedName>
</protein>
<dbReference type="GO" id="GO:0052689">
    <property type="term" value="F:carboxylic ester hydrolase activity"/>
    <property type="evidence" value="ECO:0007669"/>
    <property type="project" value="TreeGrafter"/>
</dbReference>
<evidence type="ECO:0000313" key="4">
    <source>
        <dbReference type="Proteomes" id="UP000555828"/>
    </source>
</evidence>
<dbReference type="Gene3D" id="3.40.50.1820">
    <property type="entry name" value="alpha/beta hydrolase"/>
    <property type="match status" value="1"/>
</dbReference>
<dbReference type="PANTHER" id="PTHR43265:SF1">
    <property type="entry name" value="ESTERASE ESTD"/>
    <property type="match status" value="1"/>
</dbReference>
<evidence type="ECO:0000313" key="3">
    <source>
        <dbReference type="EMBL" id="MBB6062018.1"/>
    </source>
</evidence>
<dbReference type="AlphaFoldDB" id="A0A841GRA9"/>
<organism evidence="3 4">
    <name type="scientific">Thermosipho japonicus</name>
    <dbReference type="NCBI Taxonomy" id="90323"/>
    <lineage>
        <taxon>Bacteria</taxon>
        <taxon>Thermotogati</taxon>
        <taxon>Thermotogota</taxon>
        <taxon>Thermotogae</taxon>
        <taxon>Thermotogales</taxon>
        <taxon>Fervidobacteriaceae</taxon>
        <taxon>Thermosipho</taxon>
    </lineage>
</organism>
<dbReference type="RefSeq" id="WP_184618755.1">
    <property type="nucleotide sequence ID" value="NZ_JACHEX010000001.1"/>
</dbReference>
<evidence type="ECO:0000259" key="1">
    <source>
        <dbReference type="Pfam" id="PF12146"/>
    </source>
</evidence>
<name>A0A841GRA9_9BACT</name>
<dbReference type="Gene3D" id="3.10.450.590">
    <property type="match status" value="1"/>
</dbReference>
<dbReference type="InterPro" id="IPR029058">
    <property type="entry name" value="AB_hydrolase_fold"/>
</dbReference>
<sequence length="417" mass="47955">MKKFIFVLLVVSITIFPIEYQLVAQSYFEGLISKNFEKCYELSSDILKKHLPVAKLKEIWEGIEQTYGPFSNIIKITPIEKSPYMIYIYTAKFQKRSLNISITVNNQGKIDGLFFNLAQSIEYKAPDYVSNDNFTEKDIKIGDLPGKLTIPKNSSDVAVILIHGSGPNDMDETIGPNKIFKDIAYGLSSNNIAVLRYDKRTFHPELLKEPDNITVREEVIDDVENAVKLLKKEGYKKIYLLGHSLGAYLAPYIAYKNQDIYGLILLAPPARNIEEITLDQLEFLEKLYSGKNKEEINKAKEGLKKIINNKASKNEIILGAPASYWYDLRNYNPLKYIKQLKIPVLMLFGENDYQVPTKELEIFKKELSEKKNIKIKMYSNLTHIFTPGEKSPYSYYIENHVSREVIKDIVSFIEGRN</sequence>
<feature type="domain" description="Serine aminopeptidase S33" evidence="1">
    <location>
        <begin position="179"/>
        <end position="383"/>
    </location>
</feature>
<dbReference type="InterPro" id="IPR054995">
    <property type="entry name" value="Esterase_EstD"/>
</dbReference>
<dbReference type="Pfam" id="PF12146">
    <property type="entry name" value="Hydrolase_4"/>
    <property type="match status" value="1"/>
</dbReference>
<gene>
    <name evidence="3" type="ORF">HNP65_000440</name>
</gene>
<dbReference type="NCBIfam" id="NF041096">
    <property type="entry name" value="esterase_EstD"/>
    <property type="match status" value="1"/>
</dbReference>
<reference evidence="3 4" key="1">
    <citation type="submission" date="2020-08" db="EMBL/GenBank/DDBJ databases">
        <title>Genomic Encyclopedia of Type Strains, Phase IV (KMG-IV): sequencing the most valuable type-strain genomes for metagenomic binning, comparative biology and taxonomic classification.</title>
        <authorList>
            <person name="Goeker M."/>
        </authorList>
    </citation>
    <scope>NUCLEOTIDE SEQUENCE [LARGE SCALE GENOMIC DNA]</scope>
    <source>
        <strain evidence="3 4">DSM 13481</strain>
    </source>
</reference>
<dbReference type="EMBL" id="JACHEX010000001">
    <property type="protein sequence ID" value="MBB6062018.1"/>
    <property type="molecule type" value="Genomic_DNA"/>
</dbReference>
<dbReference type="InterPro" id="IPR024981">
    <property type="entry name" value="DUF3887"/>
</dbReference>
<dbReference type="SUPFAM" id="SSF53474">
    <property type="entry name" value="alpha/beta-Hydrolases"/>
    <property type="match status" value="1"/>
</dbReference>